<dbReference type="CDD" id="cd00130">
    <property type="entry name" value="PAS"/>
    <property type="match status" value="1"/>
</dbReference>
<dbReference type="Gene3D" id="3.30.450.40">
    <property type="match status" value="2"/>
</dbReference>
<feature type="domain" description="PAS" evidence="1">
    <location>
        <begin position="34"/>
        <end position="102"/>
    </location>
</feature>
<sequence>MPVLAEFGEVESGAKGSGYALLVDMSNIVDAEHKALEAAPFGMLKLDAHLRILFATQKAVNLLGLTREELIGRSAREFLADKKSRETVRRQSVQRQRGVGGDFNINIRTRTDQVIELRVTSTPSFDQSGAFSGSILQVQPIGFDLARKQLGTLIATVSDHNDIYDGILKVLRNFIEFDWANLFIYSPKRDYSRIILTRGEPIDFVSRWFTTPNGYVDWLKQPVTWMDDLEEQMSTTAPEYLERVDTQAAIRAGMKALVCLPIRSGKRIIGGFCLASKSKQTYNAASRGILEDLNLEQALLPLFGIVEGLEREFVSELVQDIARLEDMQLVAERVVRGLAEFYKYENVSIFKINALRGQIQLLAQAVGKHGGTPMPSGHSQSVDEGVLGLCLRRRNCVILKDKDDGSKEAQAFLQVAKETRSELCIPIRLFGRILWILNFEDGLADTFSPVEIGKLQSLIQQMQATLERVFQGLILVKLLDVCPAAIIVTDQKFRIVRSNRLAQLLMQKASPSLDDNLQEFLDVSPAALTGEPVAVKLFGKQGRKTEVFASKHTLEEEYDHAVFMLQNIADMEWTAKVETLRAALAETTAQVRVPVSLVSSYVHLIDQEARDDRLRDLAKKAARQLGRIELTYDRVLAAYETQALPAKRAVTVDIKEALRFILDELPKREYDAVSVMHGSSSLSVFADPYRVFFALSSMLSYLLRSRAGTEPIEISTATRGGVVTISMAAVVPKAIETHELAAVIEATRAEIALGENLLDRIAREMSGDFKLQREKKGRERLTLRLKAPAVMRRRS</sequence>
<proteinExistence type="predicted"/>
<protein>
    <submittedName>
        <fullName evidence="2">PAS domain-containing protein</fullName>
    </submittedName>
</protein>
<dbReference type="SMART" id="SM00091">
    <property type="entry name" value="PAS"/>
    <property type="match status" value="2"/>
</dbReference>
<dbReference type="GO" id="GO:0006355">
    <property type="term" value="P:regulation of DNA-templated transcription"/>
    <property type="evidence" value="ECO:0007669"/>
    <property type="project" value="InterPro"/>
</dbReference>
<organism evidence="2">
    <name type="scientific">Bradyrhizobium quebecense</name>
    <dbReference type="NCBI Taxonomy" id="2748629"/>
    <lineage>
        <taxon>Bacteria</taxon>
        <taxon>Pseudomonadati</taxon>
        <taxon>Pseudomonadota</taxon>
        <taxon>Alphaproteobacteria</taxon>
        <taxon>Hyphomicrobiales</taxon>
        <taxon>Nitrobacteraceae</taxon>
        <taxon>Bradyrhizobium</taxon>
    </lineage>
</organism>
<dbReference type="SUPFAM" id="SSF55781">
    <property type="entry name" value="GAF domain-like"/>
    <property type="match status" value="2"/>
</dbReference>
<dbReference type="Pfam" id="PF01590">
    <property type="entry name" value="GAF"/>
    <property type="match status" value="1"/>
</dbReference>
<dbReference type="EMBL" id="JABWSX010000001">
    <property type="protein sequence ID" value="NVL11265.1"/>
    <property type="molecule type" value="Genomic_DNA"/>
</dbReference>
<accession>A0A974AHZ9</accession>
<dbReference type="InterPro" id="IPR000014">
    <property type="entry name" value="PAS"/>
</dbReference>
<gene>
    <name evidence="2" type="ORF">HU230_37560</name>
</gene>
<dbReference type="InterPro" id="IPR029016">
    <property type="entry name" value="GAF-like_dom_sf"/>
</dbReference>
<dbReference type="InterPro" id="IPR003018">
    <property type="entry name" value="GAF"/>
</dbReference>
<dbReference type="SUPFAM" id="SSF55785">
    <property type="entry name" value="PYP-like sensor domain (PAS domain)"/>
    <property type="match status" value="1"/>
</dbReference>
<dbReference type="Gene3D" id="3.30.450.20">
    <property type="entry name" value="PAS domain"/>
    <property type="match status" value="1"/>
</dbReference>
<dbReference type="NCBIfam" id="TIGR00229">
    <property type="entry name" value="sensory_box"/>
    <property type="match status" value="1"/>
</dbReference>
<dbReference type="InterPro" id="IPR035965">
    <property type="entry name" value="PAS-like_dom_sf"/>
</dbReference>
<dbReference type="InterPro" id="IPR013767">
    <property type="entry name" value="PAS_fold"/>
</dbReference>
<comment type="caution">
    <text evidence="2">The sequence shown here is derived from an EMBL/GenBank/DDBJ whole genome shotgun (WGS) entry which is preliminary data.</text>
</comment>
<evidence type="ECO:0000259" key="1">
    <source>
        <dbReference type="PROSITE" id="PS50112"/>
    </source>
</evidence>
<evidence type="ECO:0000313" key="2">
    <source>
        <dbReference type="EMBL" id="NVL11265.1"/>
    </source>
</evidence>
<name>A0A974AHZ9_9BRAD</name>
<dbReference type="Pfam" id="PF00989">
    <property type="entry name" value="PAS"/>
    <property type="match status" value="1"/>
</dbReference>
<reference evidence="2" key="1">
    <citation type="submission" date="2020-06" db="EMBL/GenBank/DDBJ databases">
        <title>Whole Genome Sequence of Bradyrhizobium sp. Strain 66S1MB.</title>
        <authorList>
            <person name="Bromfield E."/>
            <person name="Cloutier S."/>
        </authorList>
    </citation>
    <scope>NUCLEOTIDE SEQUENCE</scope>
    <source>
        <strain evidence="2">66S1MB</strain>
    </source>
</reference>
<dbReference type="PROSITE" id="PS50112">
    <property type="entry name" value="PAS"/>
    <property type="match status" value="1"/>
</dbReference>
<dbReference type="AlphaFoldDB" id="A0A974AHZ9"/>
<dbReference type="RefSeq" id="WP_176534239.1">
    <property type="nucleotide sequence ID" value="NZ_CP088022.1"/>
</dbReference>